<sequence length="443" mass="47555">MSTDQSAILGQAFVQGFPLVFNLEQVRRYVETGIGANPAAPFNAFSHARTLTGPADTFVSINNDTVYSMAQIDLSVGPVLLDVPDTGGRYYVLQFVDAWTNNFAYVGHRATGTAAQRYLLVPPGWSGAAPEGATVINAPTTIFSIVGRWACDGDDDLPAVHRLQDAASLTPVQAGAVPAGLPELDPAVDASVQFLEQLRVWSQAYPPAKSEQADLAALAPLGITQSGPSPFAGMAAEQRTALAHGVQTAQAALEEFLRTGDVPTLNGWQLTYHAFDYNTDFFEIGTIDSPLYTSIPAGEKYLRRAAAAMGGLWGNHAYEAAYAPVYVDQAGEQLSGEHTYTLRFDPPPPAAAFWSLTMYSMPDFYLVANEIDRYSIGSRTPGLVRDADGALTLVLSATAPTDPAQRANWLPAPAGPFRPLLRMYEPDPSVVDGRYQIPAIVRV</sequence>
<protein>
    <submittedName>
        <fullName evidence="3">DUF1254 domain-containing protein</fullName>
    </submittedName>
</protein>
<name>A0ABP4EJW3_9ACTN</name>
<evidence type="ECO:0000313" key="4">
    <source>
        <dbReference type="Proteomes" id="UP001501581"/>
    </source>
</evidence>
<comment type="caution">
    <text evidence="3">The sequence shown here is derived from an EMBL/GenBank/DDBJ whole genome shotgun (WGS) entry which is preliminary data.</text>
</comment>
<dbReference type="InterPro" id="IPR037050">
    <property type="entry name" value="DUF1254_sf"/>
</dbReference>
<dbReference type="Gene3D" id="2.60.120.600">
    <property type="entry name" value="Domain of unknown function DUF1214, C-terminal domain"/>
    <property type="match status" value="1"/>
</dbReference>
<dbReference type="InterPro" id="IPR010679">
    <property type="entry name" value="DUF1254"/>
</dbReference>
<dbReference type="PANTHER" id="PTHR36509:SF2">
    <property type="entry name" value="BLL3101 PROTEIN"/>
    <property type="match status" value="1"/>
</dbReference>
<evidence type="ECO:0000259" key="2">
    <source>
        <dbReference type="Pfam" id="PF06863"/>
    </source>
</evidence>
<accession>A0ABP4EJW3</accession>
<keyword evidence="4" id="KW-1185">Reference proteome</keyword>
<dbReference type="RefSeq" id="WP_343995768.1">
    <property type="nucleotide sequence ID" value="NZ_BAAALG010000011.1"/>
</dbReference>
<dbReference type="PANTHER" id="PTHR36509">
    <property type="entry name" value="BLL3101 PROTEIN"/>
    <property type="match status" value="1"/>
</dbReference>
<organism evidence="3 4">
    <name type="scientific">Nocardioides dubius</name>
    <dbReference type="NCBI Taxonomy" id="317019"/>
    <lineage>
        <taxon>Bacteria</taxon>
        <taxon>Bacillati</taxon>
        <taxon>Actinomycetota</taxon>
        <taxon>Actinomycetes</taxon>
        <taxon>Propionibacteriales</taxon>
        <taxon>Nocardioidaceae</taxon>
        <taxon>Nocardioides</taxon>
    </lineage>
</organism>
<dbReference type="Pfam" id="PF06863">
    <property type="entry name" value="DUF1254"/>
    <property type="match status" value="1"/>
</dbReference>
<dbReference type="EMBL" id="BAAALG010000011">
    <property type="protein sequence ID" value="GAA1108843.1"/>
    <property type="molecule type" value="Genomic_DNA"/>
</dbReference>
<dbReference type="SUPFAM" id="SSF160935">
    <property type="entry name" value="VPA0735-like"/>
    <property type="match status" value="1"/>
</dbReference>
<dbReference type="Pfam" id="PF06742">
    <property type="entry name" value="DUF1214"/>
    <property type="match status" value="1"/>
</dbReference>
<evidence type="ECO:0000259" key="1">
    <source>
        <dbReference type="Pfam" id="PF06742"/>
    </source>
</evidence>
<dbReference type="InterPro" id="IPR037049">
    <property type="entry name" value="DUF1214_C_sf"/>
</dbReference>
<dbReference type="Gene3D" id="2.60.40.1610">
    <property type="entry name" value="Domain of unknown function DUF1254"/>
    <property type="match status" value="1"/>
</dbReference>
<dbReference type="InterPro" id="IPR010621">
    <property type="entry name" value="DUF1214"/>
</dbReference>
<dbReference type="Proteomes" id="UP001501581">
    <property type="component" value="Unassembled WGS sequence"/>
</dbReference>
<reference evidence="4" key="1">
    <citation type="journal article" date="2019" name="Int. J. Syst. Evol. Microbiol.">
        <title>The Global Catalogue of Microorganisms (GCM) 10K type strain sequencing project: providing services to taxonomists for standard genome sequencing and annotation.</title>
        <authorList>
            <consortium name="The Broad Institute Genomics Platform"/>
            <consortium name="The Broad Institute Genome Sequencing Center for Infectious Disease"/>
            <person name="Wu L."/>
            <person name="Ma J."/>
        </authorList>
    </citation>
    <scope>NUCLEOTIDE SEQUENCE [LARGE SCALE GENOMIC DNA]</scope>
    <source>
        <strain evidence="4">JCM 13008</strain>
    </source>
</reference>
<proteinExistence type="predicted"/>
<feature type="domain" description="DUF1254" evidence="2">
    <location>
        <begin position="42"/>
        <end position="171"/>
    </location>
</feature>
<feature type="domain" description="DUF1214" evidence="1">
    <location>
        <begin position="319"/>
        <end position="427"/>
    </location>
</feature>
<gene>
    <name evidence="3" type="ORF">GCM10009668_31430</name>
</gene>
<evidence type="ECO:0000313" key="3">
    <source>
        <dbReference type="EMBL" id="GAA1108843.1"/>
    </source>
</evidence>